<dbReference type="PANTHER" id="PTHR43447">
    <property type="entry name" value="ALPHA-AMYLASE"/>
    <property type="match status" value="1"/>
</dbReference>
<proteinExistence type="inferred from homology"/>
<dbReference type="GO" id="GO:0005987">
    <property type="term" value="P:sucrose catabolic process"/>
    <property type="evidence" value="ECO:0007669"/>
    <property type="project" value="UniProtKB-ARBA"/>
</dbReference>
<evidence type="ECO:0000256" key="5">
    <source>
        <dbReference type="ARBA" id="ARBA00012595"/>
    </source>
</evidence>
<feature type="domain" description="Glycosyl hydrolase family 13 catalytic" evidence="11">
    <location>
        <begin position="346"/>
        <end position="667"/>
    </location>
</feature>
<evidence type="ECO:0000256" key="6">
    <source>
        <dbReference type="ARBA" id="ARBA00022801"/>
    </source>
</evidence>
<dbReference type="SMART" id="SM00810">
    <property type="entry name" value="Alpha-amyl_C2"/>
    <property type="match status" value="1"/>
</dbReference>
<feature type="domain" description="Alpha-amylase C-terminal beta-sheet" evidence="12">
    <location>
        <begin position="668"/>
        <end position="728"/>
    </location>
</feature>
<reference evidence="13" key="1">
    <citation type="submission" date="2020-07" db="EMBL/GenBank/DDBJ databases">
        <title>Genome sequence and genetic diversity analysis of an under-domesticated orphan crop, white fonio (Digitaria exilis).</title>
        <authorList>
            <person name="Bennetzen J.L."/>
            <person name="Chen S."/>
            <person name="Ma X."/>
            <person name="Wang X."/>
            <person name="Yssel A.E.J."/>
            <person name="Chaluvadi S.R."/>
            <person name="Johnson M."/>
            <person name="Gangashetty P."/>
            <person name="Hamidou F."/>
            <person name="Sanogo M.D."/>
            <person name="Zwaenepoel A."/>
            <person name="Wallace J."/>
            <person name="Van De Peer Y."/>
            <person name="Van Deynze A."/>
        </authorList>
    </citation>
    <scope>NUCLEOTIDE SEQUENCE</scope>
    <source>
        <tissue evidence="13">Leaves</tissue>
    </source>
</reference>
<evidence type="ECO:0000256" key="4">
    <source>
        <dbReference type="ARBA" id="ARBA00011245"/>
    </source>
</evidence>
<evidence type="ECO:0000259" key="11">
    <source>
        <dbReference type="SMART" id="SM00642"/>
    </source>
</evidence>
<dbReference type="SMART" id="SM00642">
    <property type="entry name" value="Aamy"/>
    <property type="match status" value="1"/>
</dbReference>
<comment type="caution">
    <text evidence="13">The sequence shown here is derived from an EMBL/GenBank/DDBJ whole genome shotgun (WGS) entry which is preliminary data.</text>
</comment>
<dbReference type="GO" id="GO:0004556">
    <property type="term" value="F:alpha-amylase activity"/>
    <property type="evidence" value="ECO:0007669"/>
    <property type="project" value="UniProtKB-UniRule"/>
</dbReference>
<dbReference type="FunFam" id="2.60.40.1180:FF:000021">
    <property type="entry name" value="Alpha-amylase"/>
    <property type="match status" value="1"/>
</dbReference>
<dbReference type="InterPro" id="IPR017853">
    <property type="entry name" value="GH"/>
</dbReference>
<dbReference type="EMBL" id="JACEFO010002615">
    <property type="protein sequence ID" value="KAF8654417.1"/>
    <property type="molecule type" value="Genomic_DNA"/>
</dbReference>
<evidence type="ECO:0000256" key="8">
    <source>
        <dbReference type="ARBA" id="ARBA00023277"/>
    </source>
</evidence>
<keyword evidence="14" id="KW-1185">Reference proteome</keyword>
<keyword evidence="8" id="KW-0119">Carbohydrate metabolism</keyword>
<accession>A0A835A4D1</accession>
<dbReference type="SUPFAM" id="SSF51011">
    <property type="entry name" value="Glycosyl hydrolase domain"/>
    <property type="match status" value="1"/>
</dbReference>
<dbReference type="GO" id="GO:0005983">
    <property type="term" value="P:starch catabolic process"/>
    <property type="evidence" value="ECO:0007669"/>
    <property type="project" value="UniProtKB-ARBA"/>
</dbReference>
<evidence type="ECO:0000256" key="7">
    <source>
        <dbReference type="ARBA" id="ARBA00022837"/>
    </source>
</evidence>
<dbReference type="PRINTS" id="PR00110">
    <property type="entry name" value="ALPHAAMYLASE"/>
</dbReference>
<organism evidence="13 14">
    <name type="scientific">Digitaria exilis</name>
    <dbReference type="NCBI Taxonomy" id="1010633"/>
    <lineage>
        <taxon>Eukaryota</taxon>
        <taxon>Viridiplantae</taxon>
        <taxon>Streptophyta</taxon>
        <taxon>Embryophyta</taxon>
        <taxon>Tracheophyta</taxon>
        <taxon>Spermatophyta</taxon>
        <taxon>Magnoliopsida</taxon>
        <taxon>Liliopsida</taxon>
        <taxon>Poales</taxon>
        <taxon>Poaceae</taxon>
        <taxon>PACMAD clade</taxon>
        <taxon>Panicoideae</taxon>
        <taxon>Panicodae</taxon>
        <taxon>Paniceae</taxon>
        <taxon>Anthephorinae</taxon>
        <taxon>Digitaria</taxon>
    </lineage>
</organism>
<dbReference type="CDD" id="cd11314">
    <property type="entry name" value="AmyAc_arch_bac_plant_AmyA"/>
    <property type="match status" value="1"/>
</dbReference>
<comment type="catalytic activity">
    <reaction evidence="1">
        <text>Endohydrolysis of (1-&gt;4)-alpha-D-glucosidic linkages in polysaccharides containing three or more (1-&gt;4)-alpha-linked D-glucose units.</text>
        <dbReference type="EC" id="3.2.1.1"/>
    </reaction>
</comment>
<keyword evidence="7" id="KW-0106">Calcium</keyword>
<comment type="similarity">
    <text evidence="3">Belongs to the glycosyl hydrolase 13 family.</text>
</comment>
<dbReference type="OrthoDB" id="550577at2759"/>
<keyword evidence="9" id="KW-0326">Glycosidase</keyword>
<comment type="cofactor">
    <cofactor evidence="2">
        <name>Ca(2+)</name>
        <dbReference type="ChEBI" id="CHEBI:29108"/>
    </cofactor>
</comment>
<evidence type="ECO:0000313" key="14">
    <source>
        <dbReference type="Proteomes" id="UP000636709"/>
    </source>
</evidence>
<comment type="subunit">
    <text evidence="4">Monomer.</text>
</comment>
<dbReference type="InterPro" id="IPR013780">
    <property type="entry name" value="Glyco_hydro_b"/>
</dbReference>
<evidence type="ECO:0000313" key="13">
    <source>
        <dbReference type="EMBL" id="KAF8654417.1"/>
    </source>
</evidence>
<dbReference type="InterPro" id="IPR006047">
    <property type="entry name" value="GH13_cat_dom"/>
</dbReference>
<dbReference type="Pfam" id="PF07821">
    <property type="entry name" value="Alpha-amyl_C2"/>
    <property type="match status" value="1"/>
</dbReference>
<dbReference type="InterPro" id="IPR012850">
    <property type="entry name" value="A-amylase_bs_C"/>
</dbReference>
<evidence type="ECO:0000256" key="3">
    <source>
        <dbReference type="ARBA" id="ARBA00008061"/>
    </source>
</evidence>
<dbReference type="EC" id="3.2.1.1" evidence="5"/>
<evidence type="ECO:0000256" key="1">
    <source>
        <dbReference type="ARBA" id="ARBA00000548"/>
    </source>
</evidence>
<evidence type="ECO:0000256" key="9">
    <source>
        <dbReference type="ARBA" id="ARBA00023295"/>
    </source>
</evidence>
<dbReference type="SUPFAM" id="SSF51445">
    <property type="entry name" value="(Trans)glycosidases"/>
    <property type="match status" value="1"/>
</dbReference>
<dbReference type="Gene3D" id="3.20.20.80">
    <property type="entry name" value="Glycosidases"/>
    <property type="match status" value="1"/>
</dbReference>
<evidence type="ECO:0000256" key="2">
    <source>
        <dbReference type="ARBA" id="ARBA00001913"/>
    </source>
</evidence>
<gene>
    <name evidence="13" type="ORF">HU200_061600</name>
</gene>
<dbReference type="Gene3D" id="2.60.40.1180">
    <property type="entry name" value="Golgi alpha-mannosidase II"/>
    <property type="match status" value="1"/>
</dbReference>
<dbReference type="Proteomes" id="UP000636709">
    <property type="component" value="Unassembled WGS sequence"/>
</dbReference>
<dbReference type="InterPro" id="IPR006046">
    <property type="entry name" value="Alpha_amylase"/>
</dbReference>
<sequence>MRTRPRFLPRGLRHSGLVGGRLSSFFFPIGSLDRGPSLAARASLDLLDHAVVASVVLVILAAASIVVASPTCAAFRQTNDDEQRRLGEKSVVYPAPSRWPCDGRASGVPSTQGCRAELKDVAAARFHHRWERDPPHFTIFLVRVALEAEPHAAGNLAHLRTFYPGPHGEGYGDPNSGGSIDSSIIQFSPFEVRIRGSIDQPIAFADAKAAGGSVQASSQSYCRLAEPRGGRAAGQATTCDWPRVLDRRGSSALLGVGATAAAHNDAVVLVVNSATPPHLGARCWAAATLYTRGLRGDSPINRAHGEATRHNHTPSDLIELTLTQMKHSSSLCLLFLLALCSLVQAQVLFQGFNWESWKKEGGWYNSLKAQVDDIAKAGVTHVWLPPPSHSYGTAAELKSLIAAFHSRGIQCVADIVINHRCADKKDARGVYCIFEGGTPDDRLDWGPGMICSDDTAYSDGTGHRDTGEGFAAAPDIDHLNARVQRELTDWLNWLKSPDVGFDGWRLDFAKGYSPDIAKMYVANTKPSFVVAEIWNSLSYSGDGKPLPNQDQCRQELVNWVEAVGEPAMAFDFTTKGLLQVAVQGELWRLRDGEGNAAGMIGWTPEKAVTFIDNHDTGSTQNMWPFPSDKVMQGYAYILTHPGVPCIFYDHMFDWNLKQEISTLAAIRARNGIHAGSKLRILVADADAYVAVVDEKVMVKIGTRYDVSNAIQSDFHPSAHGKDYCVWEKGSLRVPAGRHL</sequence>
<dbReference type="GO" id="GO:0005509">
    <property type="term" value="F:calcium ion binding"/>
    <property type="evidence" value="ECO:0007669"/>
    <property type="project" value="InterPro"/>
</dbReference>
<dbReference type="AlphaFoldDB" id="A0A835A4D1"/>
<name>A0A835A4D1_9POAL</name>
<protein>
    <recommendedName>
        <fullName evidence="5">alpha-amylase</fullName>
        <ecNumber evidence="5">3.2.1.1</ecNumber>
    </recommendedName>
    <alternativeName>
        <fullName evidence="10">1,4-alpha-D-glucan glucanohydrolase</fullName>
    </alternativeName>
</protein>
<evidence type="ECO:0000259" key="12">
    <source>
        <dbReference type="SMART" id="SM00810"/>
    </source>
</evidence>
<evidence type="ECO:0000256" key="10">
    <source>
        <dbReference type="ARBA" id="ARBA00030238"/>
    </source>
</evidence>
<keyword evidence="6" id="KW-0378">Hydrolase</keyword>